<dbReference type="InterPro" id="IPR052036">
    <property type="entry name" value="Hydrolase/PRTase-associated"/>
</dbReference>
<dbReference type="AlphaFoldDB" id="W5T7F6"/>
<dbReference type="Proteomes" id="UP000019150">
    <property type="component" value="Chromosome"/>
</dbReference>
<dbReference type="PANTHER" id="PTHR31299">
    <property type="entry name" value="ESTERASE, PUTATIVE (AFU_ORTHOLOGUE AFUA_1G05850)-RELATED"/>
    <property type="match status" value="1"/>
</dbReference>
<gene>
    <name evidence="1" type="ORF">NONO_c02690</name>
</gene>
<dbReference type="EMBL" id="CP006850">
    <property type="protein sequence ID" value="AHH15084.1"/>
    <property type="molecule type" value="Genomic_DNA"/>
</dbReference>
<dbReference type="GO" id="GO:0046677">
    <property type="term" value="P:response to antibiotic"/>
    <property type="evidence" value="ECO:0007669"/>
    <property type="project" value="InterPro"/>
</dbReference>
<evidence type="ECO:0000313" key="2">
    <source>
        <dbReference type="Proteomes" id="UP000019150"/>
    </source>
</evidence>
<dbReference type="Pfam" id="PF05139">
    <property type="entry name" value="Erythro_esteras"/>
    <property type="match status" value="2"/>
</dbReference>
<dbReference type="InterPro" id="IPR007815">
    <property type="entry name" value="Emycin_Estase"/>
</dbReference>
<dbReference type="STRING" id="1415166.NONO_c02690"/>
<accession>W5T7F6</accession>
<dbReference type="CDD" id="cd14728">
    <property type="entry name" value="Ere-like"/>
    <property type="match status" value="1"/>
</dbReference>
<evidence type="ECO:0000313" key="1">
    <source>
        <dbReference type="EMBL" id="AHH15084.1"/>
    </source>
</evidence>
<organism evidence="1 2">
    <name type="scientific">Nocardia nova SH22a</name>
    <dbReference type="NCBI Taxonomy" id="1415166"/>
    <lineage>
        <taxon>Bacteria</taxon>
        <taxon>Bacillati</taxon>
        <taxon>Actinomycetota</taxon>
        <taxon>Actinomycetes</taxon>
        <taxon>Mycobacteriales</taxon>
        <taxon>Nocardiaceae</taxon>
        <taxon>Nocardia</taxon>
    </lineage>
</organism>
<dbReference type="SUPFAM" id="SSF159501">
    <property type="entry name" value="EreA/ChaN-like"/>
    <property type="match status" value="1"/>
</dbReference>
<dbReference type="eggNOG" id="COG2312">
    <property type="taxonomic scope" value="Bacteria"/>
</dbReference>
<protein>
    <submittedName>
        <fullName evidence="1">Putative erythromycin esterase</fullName>
    </submittedName>
</protein>
<dbReference type="Gene3D" id="3.40.1660.10">
    <property type="entry name" value="EreA-like (biosynthetic domain)"/>
    <property type="match status" value="2"/>
</dbReference>
<proteinExistence type="predicted"/>
<keyword evidence="2" id="KW-1185">Reference proteome</keyword>
<dbReference type="RefSeq" id="WP_025346623.1">
    <property type="nucleotide sequence ID" value="NZ_CP006850.1"/>
</dbReference>
<dbReference type="PATRIC" id="fig|1415166.3.peg.264"/>
<dbReference type="PANTHER" id="PTHR31299:SF0">
    <property type="entry name" value="ESTERASE, PUTATIVE (AFU_ORTHOLOGUE AFUA_1G05850)-RELATED"/>
    <property type="match status" value="1"/>
</dbReference>
<dbReference type="HOGENOM" id="CLU_026490_2_1_11"/>
<dbReference type="KEGG" id="nno:NONO_c02690"/>
<sequence length="314" mass="34782">MTTSTTTVTQWIDQHARPLTSLDPSGPLTDLTPLREMVGDARVVALGASTRDAHEFFAIEHRVTRFLVEDMDFRSIALEGDDAASTALDEYVRTGTGDPRAIFTQARSFWRFEELLAIVEWARHYNLDHPDDPVRIAHPDPDQHVTAQSGDLGDIEKMLADNVIEWQKRTGDKIVYWGGTAHTAGAATRTVLLGDQPVTHRNMGGYLRQHFGPDYVSMALTFDHGRTTYVFPSPPVDFAESALGGTNTAYVLNLHTAAPDEVREWLNSPAKTRLIGPVYDPDHDADHHLSGGSLAEWFDVIVHQQTVTPAHPIG</sequence>
<reference evidence="1 2" key="1">
    <citation type="journal article" date="2014" name="Appl. Environ. Microbiol.">
        <title>Insights into the Microbial Degradation of Rubber and Gutta-Percha by Analysis of the Complete Genome of Nocardia nova SH22a.</title>
        <authorList>
            <person name="Luo Q."/>
            <person name="Hiessl S."/>
            <person name="Poehlein A."/>
            <person name="Daniel R."/>
            <person name="Steinbuchel A."/>
        </authorList>
    </citation>
    <scope>NUCLEOTIDE SEQUENCE [LARGE SCALE GENOMIC DNA]</scope>
    <source>
        <strain evidence="1">SH22a</strain>
    </source>
</reference>
<name>W5T7F6_9NOCA</name>